<dbReference type="Pfam" id="PF13641">
    <property type="entry name" value="Glyco_tranf_2_3"/>
    <property type="match status" value="1"/>
</dbReference>
<dbReference type="InterPro" id="IPR001173">
    <property type="entry name" value="Glyco_trans_2-like"/>
</dbReference>
<dbReference type="Gene3D" id="3.90.550.10">
    <property type="entry name" value="Spore Coat Polysaccharide Biosynthesis Protein SpsA, Chain A"/>
    <property type="match status" value="2"/>
</dbReference>
<proteinExistence type="predicted"/>
<accession>A0A7X4Y785</accession>
<evidence type="ECO:0000256" key="1">
    <source>
        <dbReference type="SAM" id="MobiDB-lite"/>
    </source>
</evidence>
<protein>
    <submittedName>
        <fullName evidence="3">Glycosyltransferase</fullName>
    </submittedName>
</protein>
<dbReference type="GO" id="GO:0016740">
    <property type="term" value="F:transferase activity"/>
    <property type="evidence" value="ECO:0007669"/>
    <property type="project" value="UniProtKB-KW"/>
</dbReference>
<feature type="region of interest" description="Disordered" evidence="1">
    <location>
        <begin position="1"/>
        <end position="66"/>
    </location>
</feature>
<dbReference type="Pfam" id="PF00535">
    <property type="entry name" value="Glycos_transf_2"/>
    <property type="match status" value="1"/>
</dbReference>
<evidence type="ECO:0000259" key="2">
    <source>
        <dbReference type="Pfam" id="PF00535"/>
    </source>
</evidence>
<sequence>MGTADSDGPSGSWEMPDVEAATLDQADRKSSSASEAATLEQSDRKPSSSARAASGPTGGRAHPPRDSFVEVLGFDVPRSHRARWGPVITAAKRLGTRGLSPLQRWVLDRQLRFDLRLRALIRQPERTLPELAREELGRLADPRPVGLVGRWLPSVPGLEAQRAWNLAVVALLSRPGWPLRTEGAAEALDALEARCDVLAQEAGAVGLPLWRELWRRQVAFNHATVRLLRRLLGVARPAVLLPAPVGYTRDALEREAHEVRDATAALARLERRPLISLVTPAWETPVDVLRACVASVRAQVYPHWELCIVDDGSRSAAVADTLREAAAGDARIRFERLESNQGIARATNAALALATGEYVGFLDHDDLLAPHALAEVALRLGEAPDADVVYSDEDKVDAQGLRFAPYLKPSLSPELLRAVNYVCHFLVVRASLLREVEGIRSGFEGAQDHDLLLRLMERTRRFEHIPRVLYHWRTLPGSTATDASAKPAASEAGRRAVAEHLARMGEGGSVETVSPGLYRIRHPLVGRPRVSVLLSEAPTEAELTALLAFTDDLDVEVRVPVSSPAASSTGNAIRVQVDAAATPGAVANQLLREARGELILVLEAGTLPTGPGWLRELASQASRPGVGVVGARIVSPWGLVLEAGLRFDAEGRVLRPFAGLFDPTLGAFGGSHWPRDVRAVSSACAMIRREVLESLGGWDAAFTSNEGRGVDLCLRAGEAGLRVLYAPHARLVRTRSQDDAPEATHDADRLRDAWARAGRADPTAHPRLGFLQTP</sequence>
<keyword evidence="3" id="KW-0808">Transferase</keyword>
<comment type="caution">
    <text evidence="3">The sequence shown here is derived from an EMBL/GenBank/DDBJ whole genome shotgun (WGS) entry which is preliminary data.</text>
</comment>
<organism evidence="3 4">
    <name type="scientific">Corallococcus exiguus</name>
    <dbReference type="NCBI Taxonomy" id="83462"/>
    <lineage>
        <taxon>Bacteria</taxon>
        <taxon>Pseudomonadati</taxon>
        <taxon>Myxococcota</taxon>
        <taxon>Myxococcia</taxon>
        <taxon>Myxococcales</taxon>
        <taxon>Cystobacterineae</taxon>
        <taxon>Myxococcaceae</taxon>
        <taxon>Corallococcus</taxon>
    </lineage>
</organism>
<name>A0A7X4Y785_9BACT</name>
<evidence type="ECO:0000313" key="3">
    <source>
        <dbReference type="EMBL" id="NBC39866.1"/>
    </source>
</evidence>
<dbReference type="CDD" id="cd04184">
    <property type="entry name" value="GT2_RfbC_Mx_like"/>
    <property type="match status" value="1"/>
</dbReference>
<gene>
    <name evidence="3" type="ORF">GTZ93_08480</name>
</gene>
<dbReference type="RefSeq" id="WP_161662727.1">
    <property type="nucleotide sequence ID" value="NZ_CBCSLE010000054.1"/>
</dbReference>
<dbReference type="PANTHER" id="PTHR43685:SF2">
    <property type="entry name" value="GLYCOSYLTRANSFERASE 2-LIKE DOMAIN-CONTAINING PROTEIN"/>
    <property type="match status" value="1"/>
</dbReference>
<dbReference type="AlphaFoldDB" id="A0A7X4Y785"/>
<evidence type="ECO:0000313" key="4">
    <source>
        <dbReference type="Proteomes" id="UP000537825"/>
    </source>
</evidence>
<dbReference type="Proteomes" id="UP000537825">
    <property type="component" value="Unassembled WGS sequence"/>
</dbReference>
<dbReference type="InterPro" id="IPR050834">
    <property type="entry name" value="Glycosyltransf_2"/>
</dbReference>
<reference evidence="3 4" key="1">
    <citation type="submission" date="2020-01" db="EMBL/GenBank/DDBJ databases">
        <title>The draft genome sequence of Corallococcus exiguus DSM 14696.</title>
        <authorList>
            <person name="Zhang X."/>
            <person name="Zhu H."/>
        </authorList>
    </citation>
    <scope>NUCLEOTIDE SEQUENCE [LARGE SCALE GENOMIC DNA]</scope>
    <source>
        <strain evidence="3 4">DSM 14696</strain>
    </source>
</reference>
<keyword evidence="4" id="KW-1185">Reference proteome</keyword>
<feature type="domain" description="Glycosyltransferase 2-like" evidence="2">
    <location>
        <begin position="276"/>
        <end position="391"/>
    </location>
</feature>
<dbReference type="PANTHER" id="PTHR43685">
    <property type="entry name" value="GLYCOSYLTRANSFERASE"/>
    <property type="match status" value="1"/>
</dbReference>
<dbReference type="EMBL" id="JAAAPK010000002">
    <property type="protein sequence ID" value="NBC39866.1"/>
    <property type="molecule type" value="Genomic_DNA"/>
</dbReference>
<dbReference type="InterPro" id="IPR029044">
    <property type="entry name" value="Nucleotide-diphossugar_trans"/>
</dbReference>
<dbReference type="SUPFAM" id="SSF53448">
    <property type="entry name" value="Nucleotide-diphospho-sugar transferases"/>
    <property type="match status" value="2"/>
</dbReference>